<dbReference type="EMBL" id="JADNRY010000041">
    <property type="protein sequence ID" value="KAF9070410.1"/>
    <property type="molecule type" value="Genomic_DNA"/>
</dbReference>
<feature type="region of interest" description="Disordered" evidence="1">
    <location>
        <begin position="272"/>
        <end position="297"/>
    </location>
</feature>
<dbReference type="SUPFAM" id="SSF56281">
    <property type="entry name" value="Metallo-hydrolase/oxidoreductase"/>
    <property type="match status" value="1"/>
</dbReference>
<dbReference type="InterPro" id="IPR000396">
    <property type="entry name" value="Pdiesterase2"/>
</dbReference>
<dbReference type="Pfam" id="PF02112">
    <property type="entry name" value="PDEase_II"/>
    <property type="match status" value="1"/>
</dbReference>
<dbReference type="PANTHER" id="PTHR28283">
    <property type="entry name" value="3',5'-CYCLIC-NUCLEOTIDE PHOSPHODIESTERASE 1"/>
    <property type="match status" value="1"/>
</dbReference>
<dbReference type="Proteomes" id="UP000772434">
    <property type="component" value="Unassembled WGS sequence"/>
</dbReference>
<dbReference type="InterPro" id="IPR036866">
    <property type="entry name" value="RibonucZ/Hydroxyglut_hydro"/>
</dbReference>
<dbReference type="GO" id="GO:1902660">
    <property type="term" value="P:negative regulation of glucose mediated signaling pathway"/>
    <property type="evidence" value="ECO:0007669"/>
    <property type="project" value="TreeGrafter"/>
</dbReference>
<accession>A0A9P5U7Y8</accession>
<proteinExistence type="predicted"/>
<sequence>MADPPAFDICVVGSGGGPFETNLSGYLLKPHNAEWSAGIIGLEAGSGQGTLSRLLESRPQLFKALDGASRVFTASEVYSFVKCFLLTHAHLDHISSLVLSAGSFGGTRKRVYATKEILEDLEGYFDWRKWPNLASYDEDDEDFKLLYSLLVLDGKYHTVFPDISVQGFSINHGTNELGPYASTAFFIRSDSHPSKREFLFFGDVEPDSISTTPKTINVWRQAAPMIPHTLSTIFIECSWPSGRQDDTLHGHLTPEHLRDELIALATEVYHTRSGGSNSASRQRPQRKRQKHNAPSSEELRDILTGVRVYIIHCKDQITPHEGSSSESVRELIVGQVRSLVQAAGLGVEILAAEQGMYITI</sequence>
<protein>
    <submittedName>
        <fullName evidence="2">cAMP phosphodiesterases class-II-domain-containing protein</fullName>
    </submittedName>
</protein>
<dbReference type="OrthoDB" id="258495at2759"/>
<dbReference type="GO" id="GO:0047555">
    <property type="term" value="F:3',5'-cyclic-GMP phosphodiesterase activity"/>
    <property type="evidence" value="ECO:0007669"/>
    <property type="project" value="TreeGrafter"/>
</dbReference>
<evidence type="ECO:0000256" key="1">
    <source>
        <dbReference type="SAM" id="MobiDB-lite"/>
    </source>
</evidence>
<evidence type="ECO:0000313" key="2">
    <source>
        <dbReference type="EMBL" id="KAF9070410.1"/>
    </source>
</evidence>
<evidence type="ECO:0000313" key="3">
    <source>
        <dbReference type="Proteomes" id="UP000772434"/>
    </source>
</evidence>
<keyword evidence="3" id="KW-1185">Reference proteome</keyword>
<reference evidence="2" key="1">
    <citation type="submission" date="2020-11" db="EMBL/GenBank/DDBJ databases">
        <authorList>
            <consortium name="DOE Joint Genome Institute"/>
            <person name="Ahrendt S."/>
            <person name="Riley R."/>
            <person name="Andreopoulos W."/>
            <person name="Labutti K."/>
            <person name="Pangilinan J."/>
            <person name="Ruiz-Duenas F.J."/>
            <person name="Barrasa J.M."/>
            <person name="Sanchez-Garcia M."/>
            <person name="Camarero S."/>
            <person name="Miyauchi S."/>
            <person name="Serrano A."/>
            <person name="Linde D."/>
            <person name="Babiker R."/>
            <person name="Drula E."/>
            <person name="Ayuso-Fernandez I."/>
            <person name="Pacheco R."/>
            <person name="Padilla G."/>
            <person name="Ferreira P."/>
            <person name="Barriuso J."/>
            <person name="Kellner H."/>
            <person name="Castanera R."/>
            <person name="Alfaro M."/>
            <person name="Ramirez L."/>
            <person name="Pisabarro A.G."/>
            <person name="Kuo A."/>
            <person name="Tritt A."/>
            <person name="Lipzen A."/>
            <person name="He G."/>
            <person name="Yan M."/>
            <person name="Ng V."/>
            <person name="Cullen D."/>
            <person name="Martin F."/>
            <person name="Rosso M.-N."/>
            <person name="Henrissat B."/>
            <person name="Hibbett D."/>
            <person name="Martinez A.T."/>
            <person name="Grigoriev I.V."/>
        </authorList>
    </citation>
    <scope>NUCLEOTIDE SEQUENCE</scope>
    <source>
        <strain evidence="2">AH 40177</strain>
    </source>
</reference>
<dbReference type="GO" id="GO:0004115">
    <property type="term" value="F:3',5'-cyclic-AMP phosphodiesterase activity"/>
    <property type="evidence" value="ECO:0007669"/>
    <property type="project" value="InterPro"/>
</dbReference>
<organism evidence="2 3">
    <name type="scientific">Rhodocollybia butyracea</name>
    <dbReference type="NCBI Taxonomy" id="206335"/>
    <lineage>
        <taxon>Eukaryota</taxon>
        <taxon>Fungi</taxon>
        <taxon>Dikarya</taxon>
        <taxon>Basidiomycota</taxon>
        <taxon>Agaricomycotina</taxon>
        <taxon>Agaricomycetes</taxon>
        <taxon>Agaricomycetidae</taxon>
        <taxon>Agaricales</taxon>
        <taxon>Marasmiineae</taxon>
        <taxon>Omphalotaceae</taxon>
        <taxon>Rhodocollybia</taxon>
    </lineage>
</organism>
<comment type="caution">
    <text evidence="2">The sequence shown here is derived from an EMBL/GenBank/DDBJ whole genome shotgun (WGS) entry which is preliminary data.</text>
</comment>
<dbReference type="Gene3D" id="3.60.15.10">
    <property type="entry name" value="Ribonuclease Z/Hydroxyacylglutathione hydrolase-like"/>
    <property type="match status" value="1"/>
</dbReference>
<gene>
    <name evidence="2" type="ORF">BDP27DRAFT_1324001</name>
</gene>
<dbReference type="GO" id="GO:0006198">
    <property type="term" value="P:cAMP catabolic process"/>
    <property type="evidence" value="ECO:0007669"/>
    <property type="project" value="InterPro"/>
</dbReference>
<dbReference type="PRINTS" id="PR00388">
    <property type="entry name" value="PDIESTERASE2"/>
</dbReference>
<name>A0A9P5U7Y8_9AGAR</name>
<dbReference type="CDD" id="cd07735">
    <property type="entry name" value="class_II_PDE_MBL-fold"/>
    <property type="match status" value="1"/>
</dbReference>
<dbReference type="AlphaFoldDB" id="A0A9P5U7Y8"/>
<feature type="compositionally biased region" description="Polar residues" evidence="1">
    <location>
        <begin position="273"/>
        <end position="282"/>
    </location>
</feature>
<dbReference type="PANTHER" id="PTHR28283:SF1">
    <property type="entry name" value="3',5'-CYCLIC-NUCLEOTIDE PHOSPHODIESTERASE 1"/>
    <property type="match status" value="1"/>
</dbReference>